<protein>
    <submittedName>
        <fullName evidence="1">Uncharacterized protein</fullName>
    </submittedName>
</protein>
<sequence length="216" mass="25275">MATLETTVQSLHKFATPLDGTQFDMGVTLRTGSFGRVRFATHKISGPPTPSGRLKFLKKSEIIRLQQVDHMLSEKSILLCMNYPFIVNLAGTYQDTNYLYMVLEYVINGEFFTHLRKARRFSNNTENRSYETVRMSKNGVEDIKKHKFFADVVWEDLLGRKRITPIIPGLATPTIRPILIRIRTLWRMRLFPFTTAKTPLLSSRKRSRHRRRRRSR</sequence>
<organism evidence="1 2">
    <name type="scientific">Peronosclerospora sorghi</name>
    <dbReference type="NCBI Taxonomy" id="230839"/>
    <lineage>
        <taxon>Eukaryota</taxon>
        <taxon>Sar</taxon>
        <taxon>Stramenopiles</taxon>
        <taxon>Oomycota</taxon>
        <taxon>Peronosporomycetes</taxon>
        <taxon>Peronosporales</taxon>
        <taxon>Peronosporaceae</taxon>
        <taxon>Peronosclerospora</taxon>
    </lineage>
</organism>
<dbReference type="EMBL" id="CM047583">
    <property type="protein sequence ID" value="KAI9913449.1"/>
    <property type="molecule type" value="Genomic_DNA"/>
</dbReference>
<comment type="caution">
    <text evidence="1">The sequence shown here is derived from an EMBL/GenBank/DDBJ whole genome shotgun (WGS) entry which is preliminary data.</text>
</comment>
<reference evidence="1 2" key="1">
    <citation type="journal article" date="2022" name="bioRxiv">
        <title>The genome of the oomycete Peronosclerospora sorghi, a cosmopolitan pathogen of maize and sorghum, is inflated with dispersed pseudogenes.</title>
        <authorList>
            <person name="Fletcher K."/>
            <person name="Martin F."/>
            <person name="Isakeit T."/>
            <person name="Cavanaugh K."/>
            <person name="Magill C."/>
            <person name="Michelmore R."/>
        </authorList>
    </citation>
    <scope>NUCLEOTIDE SEQUENCE [LARGE SCALE GENOMIC DNA]</scope>
    <source>
        <strain evidence="1">P6</strain>
    </source>
</reference>
<keyword evidence="2" id="KW-1185">Reference proteome</keyword>
<evidence type="ECO:0000313" key="2">
    <source>
        <dbReference type="Proteomes" id="UP001163321"/>
    </source>
</evidence>
<proteinExistence type="predicted"/>
<dbReference type="Proteomes" id="UP001163321">
    <property type="component" value="Chromosome 4"/>
</dbReference>
<gene>
    <name evidence="1" type="ORF">PsorP6_005445</name>
</gene>
<evidence type="ECO:0000313" key="1">
    <source>
        <dbReference type="EMBL" id="KAI9913449.1"/>
    </source>
</evidence>
<accession>A0ACC0W3Y1</accession>
<name>A0ACC0W3Y1_9STRA</name>